<dbReference type="AlphaFoldDB" id="A0A3N4KD50"/>
<evidence type="ECO:0000313" key="2">
    <source>
        <dbReference type="Proteomes" id="UP000277580"/>
    </source>
</evidence>
<sequence>MSTTPDHRYIHTRSVPRVPAHCNAHLTAIHPLPLVFTHTLITTPQPLTSHRITHNHSHHPHQKRHFFISATSQLESSKRSTAQNT</sequence>
<gene>
    <name evidence="1" type="ORF">P167DRAFT_357156</name>
</gene>
<dbReference type="Proteomes" id="UP000277580">
    <property type="component" value="Unassembled WGS sequence"/>
</dbReference>
<proteinExistence type="predicted"/>
<accession>A0A3N4KD50</accession>
<organism evidence="1 2">
    <name type="scientific">Morchella conica CCBAS932</name>
    <dbReference type="NCBI Taxonomy" id="1392247"/>
    <lineage>
        <taxon>Eukaryota</taxon>
        <taxon>Fungi</taxon>
        <taxon>Dikarya</taxon>
        <taxon>Ascomycota</taxon>
        <taxon>Pezizomycotina</taxon>
        <taxon>Pezizomycetes</taxon>
        <taxon>Pezizales</taxon>
        <taxon>Morchellaceae</taxon>
        <taxon>Morchella</taxon>
    </lineage>
</organism>
<protein>
    <submittedName>
        <fullName evidence="1">Uncharacterized protein</fullName>
    </submittedName>
</protein>
<keyword evidence="2" id="KW-1185">Reference proteome</keyword>
<dbReference type="EMBL" id="ML119164">
    <property type="protein sequence ID" value="RPB08407.1"/>
    <property type="molecule type" value="Genomic_DNA"/>
</dbReference>
<evidence type="ECO:0000313" key="1">
    <source>
        <dbReference type="EMBL" id="RPB08407.1"/>
    </source>
</evidence>
<name>A0A3N4KD50_9PEZI</name>
<reference evidence="1 2" key="1">
    <citation type="journal article" date="2018" name="Nat. Ecol. Evol.">
        <title>Pezizomycetes genomes reveal the molecular basis of ectomycorrhizal truffle lifestyle.</title>
        <authorList>
            <person name="Murat C."/>
            <person name="Payen T."/>
            <person name="Noel B."/>
            <person name="Kuo A."/>
            <person name="Morin E."/>
            <person name="Chen J."/>
            <person name="Kohler A."/>
            <person name="Krizsan K."/>
            <person name="Balestrini R."/>
            <person name="Da Silva C."/>
            <person name="Montanini B."/>
            <person name="Hainaut M."/>
            <person name="Levati E."/>
            <person name="Barry K.W."/>
            <person name="Belfiori B."/>
            <person name="Cichocki N."/>
            <person name="Clum A."/>
            <person name="Dockter R.B."/>
            <person name="Fauchery L."/>
            <person name="Guy J."/>
            <person name="Iotti M."/>
            <person name="Le Tacon F."/>
            <person name="Lindquist E.A."/>
            <person name="Lipzen A."/>
            <person name="Malagnac F."/>
            <person name="Mello A."/>
            <person name="Molinier V."/>
            <person name="Miyauchi S."/>
            <person name="Poulain J."/>
            <person name="Riccioni C."/>
            <person name="Rubini A."/>
            <person name="Sitrit Y."/>
            <person name="Splivallo R."/>
            <person name="Traeger S."/>
            <person name="Wang M."/>
            <person name="Zifcakova L."/>
            <person name="Wipf D."/>
            <person name="Zambonelli A."/>
            <person name="Paolocci F."/>
            <person name="Nowrousian M."/>
            <person name="Ottonello S."/>
            <person name="Baldrian P."/>
            <person name="Spatafora J.W."/>
            <person name="Henrissat B."/>
            <person name="Nagy L.G."/>
            <person name="Aury J.M."/>
            <person name="Wincker P."/>
            <person name="Grigoriev I.V."/>
            <person name="Bonfante P."/>
            <person name="Martin F.M."/>
        </authorList>
    </citation>
    <scope>NUCLEOTIDE SEQUENCE [LARGE SCALE GENOMIC DNA]</scope>
    <source>
        <strain evidence="1 2">CCBAS932</strain>
    </source>
</reference>
<dbReference type="InParanoid" id="A0A3N4KD50"/>